<proteinExistence type="predicted"/>
<reference evidence="1" key="1">
    <citation type="submission" date="2020-10" db="EMBL/GenBank/DDBJ databases">
        <authorList>
            <person name="Gilroy R."/>
        </authorList>
    </citation>
    <scope>NUCLEOTIDE SEQUENCE</scope>
    <source>
        <strain evidence="1">B1-13419</strain>
    </source>
</reference>
<organism evidence="1 2">
    <name type="scientific">Candidatus Cryptobacteroides faecigallinarum</name>
    <dbReference type="NCBI Taxonomy" id="2840763"/>
    <lineage>
        <taxon>Bacteria</taxon>
        <taxon>Pseudomonadati</taxon>
        <taxon>Bacteroidota</taxon>
        <taxon>Bacteroidia</taxon>
        <taxon>Bacteroidales</taxon>
        <taxon>Candidatus Cryptobacteroides</taxon>
    </lineage>
</organism>
<accession>A0A9D9NIN5</accession>
<protein>
    <submittedName>
        <fullName evidence="1">Uncharacterized protein</fullName>
    </submittedName>
</protein>
<gene>
    <name evidence="1" type="ORF">IAB91_07165</name>
</gene>
<sequence>MKEYILNSDDDFAVGLRKLLQEHKSDLFGLNERNKKNKKDRKDDK</sequence>
<evidence type="ECO:0000313" key="2">
    <source>
        <dbReference type="Proteomes" id="UP000823757"/>
    </source>
</evidence>
<dbReference type="AlphaFoldDB" id="A0A9D9NIN5"/>
<comment type="caution">
    <text evidence="1">The sequence shown here is derived from an EMBL/GenBank/DDBJ whole genome shotgun (WGS) entry which is preliminary data.</text>
</comment>
<dbReference type="EMBL" id="JADIMD010000106">
    <property type="protein sequence ID" value="MBO8475051.1"/>
    <property type="molecule type" value="Genomic_DNA"/>
</dbReference>
<name>A0A9D9NIN5_9BACT</name>
<dbReference type="Proteomes" id="UP000823757">
    <property type="component" value="Unassembled WGS sequence"/>
</dbReference>
<reference evidence="1" key="2">
    <citation type="journal article" date="2021" name="PeerJ">
        <title>Extensive microbial diversity within the chicken gut microbiome revealed by metagenomics and culture.</title>
        <authorList>
            <person name="Gilroy R."/>
            <person name="Ravi A."/>
            <person name="Getino M."/>
            <person name="Pursley I."/>
            <person name="Horton D.L."/>
            <person name="Alikhan N.F."/>
            <person name="Baker D."/>
            <person name="Gharbi K."/>
            <person name="Hall N."/>
            <person name="Watson M."/>
            <person name="Adriaenssens E.M."/>
            <person name="Foster-Nyarko E."/>
            <person name="Jarju S."/>
            <person name="Secka A."/>
            <person name="Antonio M."/>
            <person name="Oren A."/>
            <person name="Chaudhuri R.R."/>
            <person name="La Ragione R."/>
            <person name="Hildebrand F."/>
            <person name="Pallen M.J."/>
        </authorList>
    </citation>
    <scope>NUCLEOTIDE SEQUENCE</scope>
    <source>
        <strain evidence="1">B1-13419</strain>
    </source>
</reference>
<evidence type="ECO:0000313" key="1">
    <source>
        <dbReference type="EMBL" id="MBO8475051.1"/>
    </source>
</evidence>